<keyword evidence="12" id="KW-1185">Reference proteome</keyword>
<dbReference type="GO" id="GO:0009279">
    <property type="term" value="C:cell outer membrane"/>
    <property type="evidence" value="ECO:0007669"/>
    <property type="project" value="UniProtKB-SubCell"/>
</dbReference>
<dbReference type="EMBL" id="CP020330">
    <property type="protein sequence ID" value="AQZ50954.1"/>
    <property type="molecule type" value="Genomic_DNA"/>
</dbReference>
<dbReference type="PROSITE" id="PS51779">
    <property type="entry name" value="POTRA"/>
    <property type="match status" value="1"/>
</dbReference>
<dbReference type="PANTHER" id="PTHR34597">
    <property type="entry name" value="SLR1661 PROTEIN"/>
    <property type="match status" value="1"/>
</dbReference>
<feature type="domain" description="POTRA" evidence="10">
    <location>
        <begin position="82"/>
        <end position="155"/>
    </location>
</feature>
<dbReference type="OrthoDB" id="290122at2"/>
<dbReference type="InterPro" id="IPR027282">
    <property type="entry name" value="TPS"/>
</dbReference>
<keyword evidence="6" id="KW-0653">Protein transport</keyword>
<dbReference type="InterPro" id="IPR035251">
    <property type="entry name" value="ShlB_POTRA"/>
</dbReference>
<accession>A0A1U9YZU4</accession>
<reference evidence="11 12" key="1">
    <citation type="submission" date="2017-03" db="EMBL/GenBank/DDBJ databases">
        <title>Foreign affairs: Plasmid Transfer between Roseobacters and Rhizobia.</title>
        <authorList>
            <person name="Bartling P."/>
            <person name="Bunk B."/>
            <person name="Overmann J."/>
            <person name="Brinkmann H."/>
            <person name="Petersen J."/>
        </authorList>
    </citation>
    <scope>NUCLEOTIDE SEQUENCE [LARGE SCALE GENOMIC DNA]</scope>
    <source>
        <strain evidence="11 12">MACL11</strain>
    </source>
</reference>
<evidence type="ECO:0000256" key="2">
    <source>
        <dbReference type="ARBA" id="ARBA00009055"/>
    </source>
</evidence>
<dbReference type="PANTHER" id="PTHR34597:SF3">
    <property type="entry name" value="OUTER MEMBRANE TRANSPORTER CDIB"/>
    <property type="match status" value="1"/>
</dbReference>
<keyword evidence="3" id="KW-0813">Transport</keyword>
<keyword evidence="8" id="KW-0998">Cell outer membrane</keyword>
<comment type="subcellular location">
    <subcellularLocation>
        <location evidence="1">Cell outer membrane</location>
    </subcellularLocation>
</comment>
<evidence type="ECO:0000256" key="8">
    <source>
        <dbReference type="ARBA" id="ARBA00023237"/>
    </source>
</evidence>
<dbReference type="Gene3D" id="2.40.160.50">
    <property type="entry name" value="membrane protein fhac: a member of the omp85/tpsb transporter family"/>
    <property type="match status" value="1"/>
</dbReference>
<evidence type="ECO:0000256" key="1">
    <source>
        <dbReference type="ARBA" id="ARBA00004442"/>
    </source>
</evidence>
<dbReference type="PIRSF" id="PIRSF029745">
    <property type="entry name" value="FhaC"/>
    <property type="match status" value="1"/>
</dbReference>
<evidence type="ECO:0000256" key="4">
    <source>
        <dbReference type="ARBA" id="ARBA00022452"/>
    </source>
</evidence>
<dbReference type="RefSeq" id="WP_018067638.1">
    <property type="nucleotide sequence ID" value="NZ_AQWH01000048.1"/>
</dbReference>
<dbReference type="eggNOG" id="COG2831">
    <property type="taxonomic scope" value="Bacteria"/>
</dbReference>
<evidence type="ECO:0000256" key="7">
    <source>
        <dbReference type="ARBA" id="ARBA00023136"/>
    </source>
</evidence>
<evidence type="ECO:0000256" key="9">
    <source>
        <dbReference type="SAM" id="MobiDB-lite"/>
    </source>
</evidence>
<evidence type="ECO:0000256" key="6">
    <source>
        <dbReference type="ARBA" id="ARBA00022927"/>
    </source>
</evidence>
<evidence type="ECO:0000313" key="12">
    <source>
        <dbReference type="Proteomes" id="UP000191135"/>
    </source>
</evidence>
<dbReference type="InterPro" id="IPR051544">
    <property type="entry name" value="TPS_OM_transporter"/>
</dbReference>
<name>A0A1U9YZU4_9HYPH</name>
<dbReference type="AlphaFoldDB" id="A0A1U9YZU4"/>
<comment type="similarity">
    <text evidence="2">Belongs to the TPS (TC 1.B.20) family.</text>
</comment>
<dbReference type="InterPro" id="IPR013686">
    <property type="entry name" value="Polypept-transport_assoc_ShlB"/>
</dbReference>
<evidence type="ECO:0000313" key="11">
    <source>
        <dbReference type="EMBL" id="AQZ50954.1"/>
    </source>
</evidence>
<keyword evidence="4" id="KW-1134">Transmembrane beta strand</keyword>
<evidence type="ECO:0000256" key="3">
    <source>
        <dbReference type="ARBA" id="ARBA00022448"/>
    </source>
</evidence>
<dbReference type="GO" id="GO:0098046">
    <property type="term" value="C:type V protein secretion system complex"/>
    <property type="evidence" value="ECO:0007669"/>
    <property type="project" value="TreeGrafter"/>
</dbReference>
<keyword evidence="5" id="KW-0812">Transmembrane</keyword>
<evidence type="ECO:0000259" key="10">
    <source>
        <dbReference type="PROSITE" id="PS51779"/>
    </source>
</evidence>
<dbReference type="Pfam" id="PF08479">
    <property type="entry name" value="POTRA_2"/>
    <property type="match status" value="1"/>
</dbReference>
<feature type="compositionally biased region" description="Basic and acidic residues" evidence="9">
    <location>
        <begin position="41"/>
        <end position="58"/>
    </location>
</feature>
<dbReference type="GO" id="GO:0046819">
    <property type="term" value="P:protein secretion by the type V secretion system"/>
    <property type="evidence" value="ECO:0007669"/>
    <property type="project" value="TreeGrafter"/>
</dbReference>
<dbReference type="Pfam" id="PF03865">
    <property type="entry name" value="ShlB"/>
    <property type="match status" value="1"/>
</dbReference>
<evidence type="ECO:0000256" key="5">
    <source>
        <dbReference type="ARBA" id="ARBA00022692"/>
    </source>
</evidence>
<keyword evidence="7" id="KW-0472">Membrane</keyword>
<dbReference type="Proteomes" id="UP000191135">
    <property type="component" value="Chromosome"/>
</dbReference>
<dbReference type="InterPro" id="IPR005565">
    <property type="entry name" value="Hemolysn_activator_HlyB_C"/>
</dbReference>
<dbReference type="GO" id="GO:0008320">
    <property type="term" value="F:protein transmembrane transporter activity"/>
    <property type="evidence" value="ECO:0007669"/>
    <property type="project" value="TreeGrafter"/>
</dbReference>
<dbReference type="Pfam" id="PF17287">
    <property type="entry name" value="POTRA_3"/>
    <property type="match status" value="1"/>
</dbReference>
<feature type="region of interest" description="Disordered" evidence="9">
    <location>
        <begin position="41"/>
        <end position="79"/>
    </location>
</feature>
<organism evidence="11 12">
    <name type="scientific">Martelella mediterranea DSM 17316</name>
    <dbReference type="NCBI Taxonomy" id="1122214"/>
    <lineage>
        <taxon>Bacteria</taxon>
        <taxon>Pseudomonadati</taxon>
        <taxon>Pseudomonadota</taxon>
        <taxon>Alphaproteobacteria</taxon>
        <taxon>Hyphomicrobiales</taxon>
        <taxon>Aurantimonadaceae</taxon>
        <taxon>Martelella</taxon>
    </lineage>
</organism>
<dbReference type="KEGG" id="mmed:Mame_01605"/>
<dbReference type="InterPro" id="IPR034746">
    <property type="entry name" value="POTRA"/>
</dbReference>
<dbReference type="STRING" id="1122214.Mame_01605"/>
<gene>
    <name evidence="11" type="primary">shlB</name>
    <name evidence="11" type="ORF">Mame_01605</name>
</gene>
<protein>
    <submittedName>
        <fullName evidence="11">Hemolysin transporter protein ShlB</fullName>
    </submittedName>
</protein>
<proteinExistence type="inferred from homology"/>
<sequence>MRQRGTLFLSAVLAGIAGTDIPASAQSFPGTDGAARAIERENRAFGESQDERRMRQSDRAPASGQPETTPAQASPAPGGPCFRIRSIILQGFEAFSEKPEGYDRLVGTCATAADIAGSLNTINEYYRAEGYITTRAYVPEQDVADGSLEITIVPGRLEGYVYADGRQADNRIRAAFPGSRGDLLSLRELEQGLDNINGPRSARATFELIPGEEAGGSFVQVKLKETKPWYLEFGINNDGYDSTGEAEVGISFGYDNLFGLNDQLNIEASSTLLEDRSQKYADSFAVSWSVPYRNWLFSIDGGASPYFFVVPGINESYPLEGESYYVSADAERLLARGQSFRLYGYGGLKLTRTRTFIDSYEIETQRRHLTIGSLGLRGDVRYAEDRMDWELGMVFGVDALDAYVFDKSIVDPNFALIEGEFNYRHEFGDSGVAYIGQLVGQYSSDVLPGIEQFSIGSWSTVRGFHDDSMYGDSGFYLRNTVEWNAYENDSFSVALNAGLDAGYVAPSTLRQWSQNYLVGASLGADFAFGDHVTARLAVGQALSRPDTNPPNAEPAFEAARTVFYADMNVRF</sequence>
<dbReference type="Gene3D" id="3.10.20.310">
    <property type="entry name" value="membrane protein fhac"/>
    <property type="match status" value="1"/>
</dbReference>